<evidence type="ECO:0000313" key="1">
    <source>
        <dbReference type="EMBL" id="KAI5663995.1"/>
    </source>
</evidence>
<evidence type="ECO:0000313" key="2">
    <source>
        <dbReference type="Proteomes" id="UP001060085"/>
    </source>
</evidence>
<name>A0ACC0AUN9_CATRO</name>
<keyword evidence="2" id="KW-1185">Reference proteome</keyword>
<gene>
    <name evidence="1" type="ORF">M9H77_23318</name>
</gene>
<dbReference type="Proteomes" id="UP001060085">
    <property type="component" value="Linkage Group LG05"/>
</dbReference>
<comment type="caution">
    <text evidence="1">The sequence shown here is derived from an EMBL/GenBank/DDBJ whole genome shotgun (WGS) entry which is preliminary data.</text>
</comment>
<reference evidence="2" key="1">
    <citation type="journal article" date="2023" name="Nat. Plants">
        <title>Single-cell RNA sequencing provides a high-resolution roadmap for understanding the multicellular compartmentation of specialized metabolism.</title>
        <authorList>
            <person name="Sun S."/>
            <person name="Shen X."/>
            <person name="Li Y."/>
            <person name="Li Y."/>
            <person name="Wang S."/>
            <person name="Li R."/>
            <person name="Zhang H."/>
            <person name="Shen G."/>
            <person name="Guo B."/>
            <person name="Wei J."/>
            <person name="Xu J."/>
            <person name="St-Pierre B."/>
            <person name="Chen S."/>
            <person name="Sun C."/>
        </authorList>
    </citation>
    <scope>NUCLEOTIDE SEQUENCE [LARGE SCALE GENOMIC DNA]</scope>
</reference>
<sequence length="254" mass="29795">MEDALHHMQQALEGLEEQLLCLAKSVGDLKREEEAILEQSSRRNLGVHSMHNNQWGYDKFSPYSRAYEHRNGYNDRSCREFQEMKRRMGAKPIKTWSLMKQALRITFRVENHEGQGQGSEFYANGTNSFFATEFFCVHNFEDSSKDNDGKLAYKSIKTINIFHSNSYLSFEIYFKEIKLFSLVFVENGYEFYFLNSLGTLLEKKIFIELNSLSCDIRRIYEYYEDVANYASCVLGIEDEERGKEKELCICPKDL</sequence>
<protein>
    <submittedName>
        <fullName evidence="1">Uncharacterized protein</fullName>
    </submittedName>
</protein>
<proteinExistence type="predicted"/>
<organism evidence="1 2">
    <name type="scientific">Catharanthus roseus</name>
    <name type="common">Madagascar periwinkle</name>
    <name type="synonym">Vinca rosea</name>
    <dbReference type="NCBI Taxonomy" id="4058"/>
    <lineage>
        <taxon>Eukaryota</taxon>
        <taxon>Viridiplantae</taxon>
        <taxon>Streptophyta</taxon>
        <taxon>Embryophyta</taxon>
        <taxon>Tracheophyta</taxon>
        <taxon>Spermatophyta</taxon>
        <taxon>Magnoliopsida</taxon>
        <taxon>eudicotyledons</taxon>
        <taxon>Gunneridae</taxon>
        <taxon>Pentapetalae</taxon>
        <taxon>asterids</taxon>
        <taxon>lamiids</taxon>
        <taxon>Gentianales</taxon>
        <taxon>Apocynaceae</taxon>
        <taxon>Rauvolfioideae</taxon>
        <taxon>Vinceae</taxon>
        <taxon>Catharanthinae</taxon>
        <taxon>Catharanthus</taxon>
    </lineage>
</organism>
<dbReference type="EMBL" id="CM044705">
    <property type="protein sequence ID" value="KAI5663995.1"/>
    <property type="molecule type" value="Genomic_DNA"/>
</dbReference>
<accession>A0ACC0AUN9</accession>